<dbReference type="RefSeq" id="WP_166917829.1">
    <property type="nucleotide sequence ID" value="NZ_CP050254.1"/>
</dbReference>
<keyword evidence="1" id="KW-0614">Plasmid</keyword>
<dbReference type="AlphaFoldDB" id="A0A6G9IE71"/>
<dbReference type="Pfam" id="PF21983">
    <property type="entry name" value="NikA-like"/>
    <property type="match status" value="1"/>
</dbReference>
<proteinExistence type="predicted"/>
<gene>
    <name evidence="1" type="ORF">IPMB12_12055</name>
</gene>
<evidence type="ECO:0000313" key="2">
    <source>
        <dbReference type="Proteomes" id="UP000501168"/>
    </source>
</evidence>
<organism evidence="1 2">
    <name type="scientific">Zophobihabitans entericus</name>
    <dbReference type="NCBI Taxonomy" id="1635327"/>
    <lineage>
        <taxon>Bacteria</taxon>
        <taxon>Pseudomonadati</taxon>
        <taxon>Pseudomonadota</taxon>
        <taxon>Gammaproteobacteria</taxon>
        <taxon>Orbales</taxon>
        <taxon>Orbaceae</taxon>
        <taxon>Zophobihabitans</taxon>
    </lineage>
</organism>
<accession>A0A6G9IE71</accession>
<protein>
    <submittedName>
        <fullName evidence="1">Conjugal transfer protein TrbJ</fullName>
    </submittedName>
</protein>
<dbReference type="Proteomes" id="UP000501168">
    <property type="component" value="Plasmid pIPMB12"/>
</dbReference>
<dbReference type="KEGG" id="orb:IPMB12_12055"/>
<reference evidence="1 2" key="1">
    <citation type="submission" date="2020-03" db="EMBL/GenBank/DDBJ databases">
        <title>Complete genome sequence of Orbus sp. IPMB12 (BCRC 80908).</title>
        <authorList>
            <person name="Lo W.-S."/>
            <person name="Chang T.-H."/>
            <person name="Kuo C.-H."/>
        </authorList>
    </citation>
    <scope>NUCLEOTIDE SEQUENCE [LARGE SCALE GENOMIC DNA]</scope>
    <source>
        <strain evidence="1 2">IPMB12</strain>
        <plasmid evidence="2">pipmb12</plasmid>
    </source>
</reference>
<keyword evidence="2" id="KW-1185">Reference proteome</keyword>
<dbReference type="EMBL" id="CP050254">
    <property type="protein sequence ID" value="QIQ22533.1"/>
    <property type="molecule type" value="Genomic_DNA"/>
</dbReference>
<dbReference type="InterPro" id="IPR053842">
    <property type="entry name" value="NikA-like"/>
</dbReference>
<name>A0A6G9IE71_9GAMM</name>
<dbReference type="InParanoid" id="A0A6G9IE71"/>
<sequence>MKKSINARRNTTPIKVWVFPDEKEIITNNAKQHGLKNSAFLRSLGLNIVVNGVIDQQAVIDIVKVNADLGRLGGLLKLWLTKDEKLKSWDKDSIEKLLDEISRTQELLYQKVSKF</sequence>
<geneLocation type="plasmid" evidence="2">
    <name>pipmb12</name>
</geneLocation>
<evidence type="ECO:0000313" key="1">
    <source>
        <dbReference type="EMBL" id="QIQ22533.1"/>
    </source>
</evidence>